<protein>
    <submittedName>
        <fullName evidence="4">Uncharacterized protein</fullName>
    </submittedName>
</protein>
<dbReference type="InterPro" id="IPR011990">
    <property type="entry name" value="TPR-like_helical_dom_sf"/>
</dbReference>
<proteinExistence type="predicted"/>
<dbReference type="PROSITE" id="PS51375">
    <property type="entry name" value="PPR"/>
    <property type="match status" value="1"/>
</dbReference>
<dbReference type="AlphaFoldDB" id="A0AAV1I8L5"/>
<keyword evidence="1" id="KW-0677">Repeat</keyword>
<keyword evidence="5" id="KW-1185">Reference proteome</keyword>
<feature type="repeat" description="PPR" evidence="2">
    <location>
        <begin position="580"/>
        <end position="617"/>
    </location>
</feature>
<organism evidence="4 5">
    <name type="scientific">Coccomyxa viridis</name>
    <dbReference type="NCBI Taxonomy" id="1274662"/>
    <lineage>
        <taxon>Eukaryota</taxon>
        <taxon>Viridiplantae</taxon>
        <taxon>Chlorophyta</taxon>
        <taxon>core chlorophytes</taxon>
        <taxon>Trebouxiophyceae</taxon>
        <taxon>Trebouxiophyceae incertae sedis</taxon>
        <taxon>Coccomyxaceae</taxon>
        <taxon>Coccomyxa</taxon>
    </lineage>
</organism>
<evidence type="ECO:0000256" key="1">
    <source>
        <dbReference type="ARBA" id="ARBA00022737"/>
    </source>
</evidence>
<feature type="compositionally biased region" description="Basic and acidic residues" evidence="3">
    <location>
        <begin position="534"/>
        <end position="546"/>
    </location>
</feature>
<dbReference type="EMBL" id="CAUYUE010000007">
    <property type="protein sequence ID" value="CAK0782860.1"/>
    <property type="molecule type" value="Genomic_DNA"/>
</dbReference>
<comment type="caution">
    <text evidence="4">The sequence shown here is derived from an EMBL/GenBank/DDBJ whole genome shotgun (WGS) entry which is preliminary data.</text>
</comment>
<evidence type="ECO:0000313" key="5">
    <source>
        <dbReference type="Proteomes" id="UP001314263"/>
    </source>
</evidence>
<feature type="region of interest" description="Disordered" evidence="3">
    <location>
        <begin position="1"/>
        <end position="72"/>
    </location>
</feature>
<evidence type="ECO:0000256" key="2">
    <source>
        <dbReference type="PROSITE-ProRule" id="PRU00708"/>
    </source>
</evidence>
<feature type="region of interest" description="Disordered" evidence="3">
    <location>
        <begin position="170"/>
        <end position="202"/>
    </location>
</feature>
<name>A0AAV1I8L5_9CHLO</name>
<feature type="compositionally biased region" description="Polar residues" evidence="3">
    <location>
        <begin position="47"/>
        <end position="68"/>
    </location>
</feature>
<dbReference type="Gene3D" id="1.25.40.10">
    <property type="entry name" value="Tetratricopeptide repeat domain"/>
    <property type="match status" value="1"/>
</dbReference>
<accession>A0AAV1I8L5</accession>
<evidence type="ECO:0000256" key="3">
    <source>
        <dbReference type="SAM" id="MobiDB-lite"/>
    </source>
</evidence>
<reference evidence="4 5" key="1">
    <citation type="submission" date="2023-10" db="EMBL/GenBank/DDBJ databases">
        <authorList>
            <person name="Maclean D."/>
            <person name="Macfadyen A."/>
        </authorList>
    </citation>
    <scope>NUCLEOTIDE SEQUENCE [LARGE SCALE GENOMIC DNA]</scope>
</reference>
<feature type="region of interest" description="Disordered" evidence="3">
    <location>
        <begin position="525"/>
        <end position="549"/>
    </location>
</feature>
<sequence>MFQTPSPAQRVLKKEHSPWSAPRDRKKKRILEASNEDIGAFLRGQSAAASGTELSERTSQSTNATTSDAHYMGNSAYAAGGVEQERKAESCDWPYQVSTPVDVTPRDARSAEFAGASLSGPGPLAEGLMAFTTPVPLPSPAQLPTPQRGHSPAPAQANKLHQGFSLVKGGNVQQAGSESQSRSRTASQRRDTGPAQTGTCTNVSGKRTLVCTAAPASATDPHRMDSISQVGTSPHKMPCQGGDTSVQPSQLVHTCGMPDEGQASAGQGTKEGIAEVLTGHLHAWGKTLQKLRRAGRCLPEEGTPEPDMQPLGRAFIGQPVEPNLARPSQQKGLQRQRAPSRLSREVSAEEAFMLAHASECAAEVARQPATGSVLHAACQKLHDEQRAAQKAAILHPCCASSSPMDVEGTMTTTGLNKRGRRRSITDMPIPEGAELSTVHGICGSPVEGFQHTAPSSRILATWQADRHAVGPVYASLDLGPISPPARVLTQHRALMHQASLSPLTDVTNTPRLDSSSDSAILQAVRGTPMQLDTPRSEDAGSDRRPGADLTGCLNQAVESGDADMVGQAWQAVKAGSVQPDIDSLNTLLKSFCRVKGDPSPADAEDLVAEVAKRGVLPNAATYHQLTAISVRHEQLAVHGQAW</sequence>
<feature type="region of interest" description="Disordered" evidence="3">
    <location>
        <begin position="217"/>
        <end position="245"/>
    </location>
</feature>
<feature type="region of interest" description="Disordered" evidence="3">
    <location>
        <begin position="136"/>
        <end position="156"/>
    </location>
</feature>
<dbReference type="Proteomes" id="UP001314263">
    <property type="component" value="Unassembled WGS sequence"/>
</dbReference>
<feature type="compositionally biased region" description="Low complexity" evidence="3">
    <location>
        <begin position="177"/>
        <end position="186"/>
    </location>
</feature>
<evidence type="ECO:0000313" key="4">
    <source>
        <dbReference type="EMBL" id="CAK0782860.1"/>
    </source>
</evidence>
<dbReference type="InterPro" id="IPR002885">
    <property type="entry name" value="PPR_rpt"/>
</dbReference>
<gene>
    <name evidence="4" type="ORF">CVIRNUC_006055</name>
</gene>